<name>A0AAN7C973_9PEZI</name>
<evidence type="ECO:0000313" key="3">
    <source>
        <dbReference type="Proteomes" id="UP001303760"/>
    </source>
</evidence>
<gene>
    <name evidence="2" type="ORF">C8A03DRAFT_15760</name>
</gene>
<protein>
    <submittedName>
        <fullName evidence="2">Uncharacterized protein</fullName>
    </submittedName>
</protein>
<reference evidence="2" key="1">
    <citation type="journal article" date="2023" name="Mol. Phylogenet. Evol.">
        <title>Genome-scale phylogeny and comparative genomics of the fungal order Sordariales.</title>
        <authorList>
            <person name="Hensen N."/>
            <person name="Bonometti L."/>
            <person name="Westerberg I."/>
            <person name="Brannstrom I.O."/>
            <person name="Guillou S."/>
            <person name="Cros-Aarteil S."/>
            <person name="Calhoun S."/>
            <person name="Haridas S."/>
            <person name="Kuo A."/>
            <person name="Mondo S."/>
            <person name="Pangilinan J."/>
            <person name="Riley R."/>
            <person name="LaButti K."/>
            <person name="Andreopoulos B."/>
            <person name="Lipzen A."/>
            <person name="Chen C."/>
            <person name="Yan M."/>
            <person name="Daum C."/>
            <person name="Ng V."/>
            <person name="Clum A."/>
            <person name="Steindorff A."/>
            <person name="Ohm R.A."/>
            <person name="Martin F."/>
            <person name="Silar P."/>
            <person name="Natvig D.O."/>
            <person name="Lalanne C."/>
            <person name="Gautier V."/>
            <person name="Ament-Velasquez S.L."/>
            <person name="Kruys A."/>
            <person name="Hutchinson M.I."/>
            <person name="Powell A.J."/>
            <person name="Barry K."/>
            <person name="Miller A.N."/>
            <person name="Grigoriev I.V."/>
            <person name="Debuchy R."/>
            <person name="Gladieux P."/>
            <person name="Hiltunen Thoren M."/>
            <person name="Johannesson H."/>
        </authorList>
    </citation>
    <scope>NUCLEOTIDE SEQUENCE</scope>
    <source>
        <strain evidence="2">CBS 532.94</strain>
    </source>
</reference>
<keyword evidence="3" id="KW-1185">Reference proteome</keyword>
<comment type="caution">
    <text evidence="2">The sequence shown here is derived from an EMBL/GenBank/DDBJ whole genome shotgun (WGS) entry which is preliminary data.</text>
</comment>
<organism evidence="2 3">
    <name type="scientific">Achaetomium macrosporum</name>
    <dbReference type="NCBI Taxonomy" id="79813"/>
    <lineage>
        <taxon>Eukaryota</taxon>
        <taxon>Fungi</taxon>
        <taxon>Dikarya</taxon>
        <taxon>Ascomycota</taxon>
        <taxon>Pezizomycotina</taxon>
        <taxon>Sordariomycetes</taxon>
        <taxon>Sordariomycetidae</taxon>
        <taxon>Sordariales</taxon>
        <taxon>Chaetomiaceae</taxon>
        <taxon>Achaetomium</taxon>
    </lineage>
</organism>
<sequence length="100" mass="11022">MSSRFLQVPANHTGRHRLSLQTLQVNISPQERATLHEIPCSHIGASELNSLLTSLFPGGGYDVDVEQDVYRIRAPRPISQVRSRPSNCRALTDGNAGRSD</sequence>
<feature type="region of interest" description="Disordered" evidence="1">
    <location>
        <begin position="77"/>
        <end position="100"/>
    </location>
</feature>
<reference evidence="2" key="2">
    <citation type="submission" date="2023-05" db="EMBL/GenBank/DDBJ databases">
        <authorList>
            <consortium name="Lawrence Berkeley National Laboratory"/>
            <person name="Steindorff A."/>
            <person name="Hensen N."/>
            <person name="Bonometti L."/>
            <person name="Westerberg I."/>
            <person name="Brannstrom I.O."/>
            <person name="Guillou S."/>
            <person name="Cros-Aarteil S."/>
            <person name="Calhoun S."/>
            <person name="Haridas S."/>
            <person name="Kuo A."/>
            <person name="Mondo S."/>
            <person name="Pangilinan J."/>
            <person name="Riley R."/>
            <person name="Labutti K."/>
            <person name="Andreopoulos B."/>
            <person name="Lipzen A."/>
            <person name="Chen C."/>
            <person name="Yanf M."/>
            <person name="Daum C."/>
            <person name="Ng V."/>
            <person name="Clum A."/>
            <person name="Ohm R."/>
            <person name="Martin F."/>
            <person name="Silar P."/>
            <person name="Natvig D."/>
            <person name="Lalanne C."/>
            <person name="Gautier V."/>
            <person name="Ament-Velasquez S.L."/>
            <person name="Kruys A."/>
            <person name="Hutchinson M.I."/>
            <person name="Powell A.J."/>
            <person name="Barry K."/>
            <person name="Miller A.N."/>
            <person name="Grigoriev I.V."/>
            <person name="Debuchy R."/>
            <person name="Gladieux P."/>
            <person name="Thoren M.H."/>
            <person name="Johannesson H."/>
        </authorList>
    </citation>
    <scope>NUCLEOTIDE SEQUENCE</scope>
    <source>
        <strain evidence="2">CBS 532.94</strain>
    </source>
</reference>
<accession>A0AAN7C973</accession>
<evidence type="ECO:0000256" key="1">
    <source>
        <dbReference type="SAM" id="MobiDB-lite"/>
    </source>
</evidence>
<evidence type="ECO:0000313" key="2">
    <source>
        <dbReference type="EMBL" id="KAK4237719.1"/>
    </source>
</evidence>
<dbReference type="AlphaFoldDB" id="A0AAN7C973"/>
<proteinExistence type="predicted"/>
<dbReference type="Proteomes" id="UP001303760">
    <property type="component" value="Unassembled WGS sequence"/>
</dbReference>
<dbReference type="EMBL" id="MU860125">
    <property type="protein sequence ID" value="KAK4237719.1"/>
    <property type="molecule type" value="Genomic_DNA"/>
</dbReference>